<proteinExistence type="predicted"/>
<keyword evidence="2" id="KW-1185">Reference proteome</keyword>
<evidence type="ECO:0000313" key="1">
    <source>
        <dbReference type="EMBL" id="KAK4656091.1"/>
    </source>
</evidence>
<protein>
    <submittedName>
        <fullName evidence="1">Uncharacterized protein</fullName>
    </submittedName>
</protein>
<dbReference type="GeneID" id="87903186"/>
<organism evidence="1 2">
    <name type="scientific">Podospora pseudocomata</name>
    <dbReference type="NCBI Taxonomy" id="2093779"/>
    <lineage>
        <taxon>Eukaryota</taxon>
        <taxon>Fungi</taxon>
        <taxon>Dikarya</taxon>
        <taxon>Ascomycota</taxon>
        <taxon>Pezizomycotina</taxon>
        <taxon>Sordariomycetes</taxon>
        <taxon>Sordariomycetidae</taxon>
        <taxon>Sordariales</taxon>
        <taxon>Podosporaceae</taxon>
        <taxon>Podospora</taxon>
    </lineage>
</organism>
<gene>
    <name evidence="1" type="ORF">QC762_0056820</name>
</gene>
<comment type="caution">
    <text evidence="1">The sequence shown here is derived from an EMBL/GenBank/DDBJ whole genome shotgun (WGS) entry which is preliminary data.</text>
</comment>
<dbReference type="EMBL" id="JAFFHA010000005">
    <property type="protein sequence ID" value="KAK4656091.1"/>
    <property type="molecule type" value="Genomic_DNA"/>
</dbReference>
<dbReference type="Proteomes" id="UP001323405">
    <property type="component" value="Unassembled WGS sequence"/>
</dbReference>
<dbReference type="RefSeq" id="XP_062745066.1">
    <property type="nucleotide sequence ID" value="XM_062883554.1"/>
</dbReference>
<accession>A0ABR0GK08</accession>
<name>A0ABR0GK08_9PEZI</name>
<sequence length="125" mass="14133">MAGVSFRETDPRVYALGRAKSNHRQRNLCAGKYARESLHKGLFLKLSIYAPFLPVAKLSNRADDTCLFWVLLDTTMADSFDIIAFVDEHRERTSCLPASCYLLLSRLLSTRSVRLGGNIRHLFGI</sequence>
<evidence type="ECO:0000313" key="2">
    <source>
        <dbReference type="Proteomes" id="UP001323405"/>
    </source>
</evidence>
<reference evidence="1 2" key="1">
    <citation type="journal article" date="2023" name="bioRxiv">
        <title>High-quality genome assemblies of four members of thePodospora anserinaspecies complex.</title>
        <authorList>
            <person name="Ament-Velasquez S.L."/>
            <person name="Vogan A.A."/>
            <person name="Wallerman O."/>
            <person name="Hartmann F."/>
            <person name="Gautier V."/>
            <person name="Silar P."/>
            <person name="Giraud T."/>
            <person name="Johannesson H."/>
        </authorList>
    </citation>
    <scope>NUCLEOTIDE SEQUENCE [LARGE SCALE GENOMIC DNA]</scope>
    <source>
        <strain evidence="1 2">CBS 415.72m</strain>
    </source>
</reference>